<comment type="caution">
    <text evidence="5">The sequence shown here is derived from an EMBL/GenBank/DDBJ whole genome shotgun (WGS) entry which is preliminary data.</text>
</comment>
<keyword evidence="2" id="KW-0175">Coiled coil</keyword>
<evidence type="ECO:0000313" key="6">
    <source>
        <dbReference type="Proteomes" id="UP000004946"/>
    </source>
</evidence>
<feature type="transmembrane region" description="Helical" evidence="4">
    <location>
        <begin position="90"/>
        <end position="109"/>
    </location>
</feature>
<protein>
    <recommendedName>
        <fullName evidence="7">DUF881 domain-containing protein</fullName>
    </recommendedName>
</protein>
<gene>
    <name evidence="5" type="ORF">HMPREF0620_0845</name>
</gene>
<evidence type="ECO:0000256" key="3">
    <source>
        <dbReference type="SAM" id="MobiDB-lite"/>
    </source>
</evidence>
<keyword evidence="4" id="KW-0472">Membrane</keyword>
<reference evidence="5 6" key="1">
    <citation type="submission" date="2010-12" db="EMBL/GenBank/DDBJ databases">
        <authorList>
            <person name="Muzny D."/>
            <person name="Qin X."/>
            <person name="Buhay C."/>
            <person name="Dugan-Rocha S."/>
            <person name="Ding Y."/>
            <person name="Chen G."/>
            <person name="Hawes A."/>
            <person name="Holder M."/>
            <person name="Jhangiani S."/>
            <person name="Johnson A."/>
            <person name="Khan Z."/>
            <person name="Li Z."/>
            <person name="Liu W."/>
            <person name="Liu X."/>
            <person name="Perez L."/>
            <person name="Shen H."/>
            <person name="Wang Q."/>
            <person name="Watt J."/>
            <person name="Xi L."/>
            <person name="Xin Y."/>
            <person name="Zhou J."/>
            <person name="Deng J."/>
            <person name="Jiang H."/>
            <person name="Liu Y."/>
            <person name="Qu J."/>
            <person name="Song X.-Z."/>
            <person name="Zhang L."/>
            <person name="Villasana D."/>
            <person name="Johnson A."/>
            <person name="Liu J."/>
            <person name="Liyanage D."/>
            <person name="Lorensuhewa L."/>
            <person name="Robinson T."/>
            <person name="Song A."/>
            <person name="Song B.-B."/>
            <person name="Dinh H."/>
            <person name="Thornton R."/>
            <person name="Coyle M."/>
            <person name="Francisco L."/>
            <person name="Jackson L."/>
            <person name="Javaid M."/>
            <person name="Korchina V."/>
            <person name="Kovar C."/>
            <person name="Mata R."/>
            <person name="Mathew T."/>
            <person name="Ngo R."/>
            <person name="Nguyen L."/>
            <person name="Nguyen N."/>
            <person name="Okwuonu G."/>
            <person name="Ongeri F."/>
            <person name="Pham C."/>
            <person name="Simmons D."/>
            <person name="Wilczek-Boney K."/>
            <person name="Hale W."/>
            <person name="Jakkamsetti A."/>
            <person name="Pham P."/>
            <person name="Ruth R."/>
            <person name="San Lucas F."/>
            <person name="Warren J."/>
            <person name="Zhang J."/>
            <person name="Zhao Z."/>
            <person name="Zhou C."/>
            <person name="Zhu D."/>
            <person name="Lee S."/>
            <person name="Bess C."/>
            <person name="Blankenburg K."/>
            <person name="Forbes L."/>
            <person name="Fu Q."/>
            <person name="Gubbala S."/>
            <person name="Hirani K."/>
            <person name="Jayaseelan J.C."/>
            <person name="Lara F."/>
            <person name="Munidasa M."/>
            <person name="Palculict T."/>
            <person name="Patil S."/>
            <person name="Pu L.-L."/>
            <person name="Saada N."/>
            <person name="Tang L."/>
            <person name="Weissenberger G."/>
            <person name="Zhu Y."/>
            <person name="Hemphill L."/>
            <person name="Shang Y."/>
            <person name="Youmans B."/>
            <person name="Ayvaz T."/>
            <person name="Ross M."/>
            <person name="Santibanez J."/>
            <person name="Aqrawi P."/>
            <person name="Gross S."/>
            <person name="Joshi V."/>
            <person name="Fowler G."/>
            <person name="Nazareth L."/>
            <person name="Reid J."/>
            <person name="Worley K."/>
            <person name="Petrosino J."/>
            <person name="Highlander S."/>
            <person name="Gibbs R."/>
        </authorList>
    </citation>
    <scope>NUCLEOTIDE SEQUENCE [LARGE SCALE GENOMIC DNA]</scope>
    <source>
        <strain evidence="5 6">DSM 10105</strain>
    </source>
</reference>
<dbReference type="InterPro" id="IPR010273">
    <property type="entry name" value="DUF881"/>
</dbReference>
<dbReference type="PATRIC" id="fig|864564.6.peg.868"/>
<evidence type="ECO:0000256" key="2">
    <source>
        <dbReference type="SAM" id="Coils"/>
    </source>
</evidence>
<name>E6JYL3_PARDN</name>
<feature type="compositionally biased region" description="Basic and acidic residues" evidence="3">
    <location>
        <begin position="1"/>
        <end position="24"/>
    </location>
</feature>
<comment type="similarity">
    <text evidence="1">Belongs to the UPF0749 family.</text>
</comment>
<dbReference type="Proteomes" id="UP000004946">
    <property type="component" value="Chromosome"/>
</dbReference>
<sequence length="311" mass="33781">MTKDDMTEARENVEDEATVDRSDDPAGAEESNALSEGKVGDKKGDKGTKKGKAKEEKEEDEEEQTGAFPVIPRKKVKRIPRISPMVRNKALASVLIFVLCLALGFGYMWQSRNVDTTYSNLSEDELVRLLDETNSQISKLETQKANLNSQLSSIKSAANKQEEIIKIAKENEQINGILSGRLQAQGQGAVITITQKRTPISSTVLFSVLEELRNAGAEVIELNHVRIITSSYIVDTANGVECDGQLISSPYVFRAIGSSSALDNAINIAGGVGSKLRVTYGATVKVEESDKVLISATVQSRENKYAKAVGD</sequence>
<dbReference type="EMBL" id="AEON01000001">
    <property type="protein sequence ID" value="EFT83840.1"/>
    <property type="molecule type" value="Genomic_DNA"/>
</dbReference>
<dbReference type="RefSeq" id="WP_006290425.1">
    <property type="nucleotide sequence ID" value="NZ_AP012333.1"/>
</dbReference>
<feature type="compositionally biased region" description="Basic and acidic residues" evidence="3">
    <location>
        <begin position="38"/>
        <end position="56"/>
    </location>
</feature>
<dbReference type="PANTHER" id="PTHR37313">
    <property type="entry name" value="UPF0749 PROTEIN RV1825"/>
    <property type="match status" value="1"/>
</dbReference>
<keyword evidence="6" id="KW-1185">Reference proteome</keyword>
<evidence type="ECO:0000256" key="1">
    <source>
        <dbReference type="ARBA" id="ARBA00009108"/>
    </source>
</evidence>
<organism evidence="5 6">
    <name type="scientific">Parascardovia denticolens DSM 10105 = JCM 12538</name>
    <dbReference type="NCBI Taxonomy" id="864564"/>
    <lineage>
        <taxon>Bacteria</taxon>
        <taxon>Bacillati</taxon>
        <taxon>Actinomycetota</taxon>
        <taxon>Actinomycetes</taxon>
        <taxon>Bifidobacteriales</taxon>
        <taxon>Bifidobacteriaceae</taxon>
        <taxon>Parascardovia</taxon>
    </lineage>
</organism>
<dbReference type="KEGG" id="pdo:PSDT_0788"/>
<keyword evidence="4" id="KW-1133">Transmembrane helix</keyword>
<dbReference type="HOGENOM" id="CLU_040273_0_2_11"/>
<evidence type="ECO:0000256" key="4">
    <source>
        <dbReference type="SAM" id="Phobius"/>
    </source>
</evidence>
<feature type="coiled-coil region" evidence="2">
    <location>
        <begin position="123"/>
        <end position="157"/>
    </location>
</feature>
<dbReference type="Gene3D" id="3.30.70.1880">
    <property type="entry name" value="Protein of unknown function DUF881"/>
    <property type="match status" value="1"/>
</dbReference>
<evidence type="ECO:0008006" key="7">
    <source>
        <dbReference type="Google" id="ProtNLM"/>
    </source>
</evidence>
<accession>E6JYL3</accession>
<dbReference type="PANTHER" id="PTHR37313:SF2">
    <property type="entry name" value="UPF0749 PROTEIN YLXX"/>
    <property type="match status" value="1"/>
</dbReference>
<evidence type="ECO:0000313" key="5">
    <source>
        <dbReference type="EMBL" id="EFT83840.1"/>
    </source>
</evidence>
<dbReference type="eggNOG" id="COG3879">
    <property type="taxonomic scope" value="Bacteria"/>
</dbReference>
<dbReference type="GO" id="GO:0005886">
    <property type="term" value="C:plasma membrane"/>
    <property type="evidence" value="ECO:0007669"/>
    <property type="project" value="TreeGrafter"/>
</dbReference>
<dbReference type="Pfam" id="PF05949">
    <property type="entry name" value="DUF881"/>
    <property type="match status" value="1"/>
</dbReference>
<dbReference type="AlphaFoldDB" id="E6JYL3"/>
<proteinExistence type="inferred from homology"/>
<keyword evidence="4" id="KW-0812">Transmembrane</keyword>
<feature type="region of interest" description="Disordered" evidence="3">
    <location>
        <begin position="1"/>
        <end position="67"/>
    </location>
</feature>